<feature type="transmembrane region" description="Helical" evidence="1">
    <location>
        <begin position="183"/>
        <end position="203"/>
    </location>
</feature>
<proteinExistence type="predicted"/>
<dbReference type="EMBL" id="FOFG01000008">
    <property type="protein sequence ID" value="SEQ88693.1"/>
    <property type="molecule type" value="Genomic_DNA"/>
</dbReference>
<feature type="transmembrane region" description="Helical" evidence="1">
    <location>
        <begin position="215"/>
        <end position="234"/>
    </location>
</feature>
<keyword evidence="1" id="KW-1133">Transmembrane helix</keyword>
<dbReference type="Proteomes" id="UP000199647">
    <property type="component" value="Unassembled WGS sequence"/>
</dbReference>
<protein>
    <submittedName>
        <fullName evidence="2">Uncharacterized protein</fullName>
    </submittedName>
</protein>
<organism evidence="2 3">
    <name type="scientific">Faunimonas pinastri</name>
    <dbReference type="NCBI Taxonomy" id="1855383"/>
    <lineage>
        <taxon>Bacteria</taxon>
        <taxon>Pseudomonadati</taxon>
        <taxon>Pseudomonadota</taxon>
        <taxon>Alphaproteobacteria</taxon>
        <taxon>Hyphomicrobiales</taxon>
        <taxon>Afifellaceae</taxon>
        <taxon>Faunimonas</taxon>
    </lineage>
</organism>
<feature type="transmembrane region" description="Helical" evidence="1">
    <location>
        <begin position="37"/>
        <end position="59"/>
    </location>
</feature>
<sequence length="308" mass="32864">MIRVQTVTRREKITLSRQPQSDHSWEARATSLRQEKAASVAILSAIFSVLASLAAWVVVLVPGGDVRGSPVFWLLAIPVMCWTTPLLGYRAWAVKTVRLAFLVAPLLAMSALLAAPYFRVVGSLGTHPAMLIILAVTVLLSAVGLLVLRRSSLPGGTRPAAYLPPGTPPKGVRPMTASMRSMLAVGSLSLSGVLVNGVFFSIVASLDPVAGDFNLPWPAALPVGLSIVAGTMTIRGSRGLIRDQPEATRRLRQGWTFGAAGTCLLLALVWIWPAELAGKLALSIFMVPMAVGAVWGREVRLRNYVVNS</sequence>
<dbReference type="AlphaFoldDB" id="A0A1H9JPK5"/>
<keyword evidence="1" id="KW-0812">Transmembrane</keyword>
<dbReference type="OrthoDB" id="4305223at2"/>
<feature type="transmembrane region" description="Helical" evidence="1">
    <location>
        <begin position="71"/>
        <end position="92"/>
    </location>
</feature>
<name>A0A1H9JPK5_9HYPH</name>
<keyword evidence="1" id="KW-0472">Membrane</keyword>
<evidence type="ECO:0000256" key="1">
    <source>
        <dbReference type="SAM" id="Phobius"/>
    </source>
</evidence>
<feature type="transmembrane region" description="Helical" evidence="1">
    <location>
        <begin position="255"/>
        <end position="274"/>
    </location>
</feature>
<reference evidence="2 3" key="1">
    <citation type="submission" date="2016-10" db="EMBL/GenBank/DDBJ databases">
        <authorList>
            <person name="de Groot N.N."/>
        </authorList>
    </citation>
    <scope>NUCLEOTIDE SEQUENCE [LARGE SCALE GENOMIC DNA]</scope>
    <source>
        <strain evidence="2 3">A52C2</strain>
    </source>
</reference>
<keyword evidence="3" id="KW-1185">Reference proteome</keyword>
<evidence type="ECO:0000313" key="2">
    <source>
        <dbReference type="EMBL" id="SEQ88693.1"/>
    </source>
</evidence>
<evidence type="ECO:0000313" key="3">
    <source>
        <dbReference type="Proteomes" id="UP000199647"/>
    </source>
</evidence>
<feature type="transmembrane region" description="Helical" evidence="1">
    <location>
        <begin position="280"/>
        <end position="296"/>
    </location>
</feature>
<gene>
    <name evidence="2" type="ORF">SAMN05216548_108205</name>
</gene>
<feature type="transmembrane region" description="Helical" evidence="1">
    <location>
        <begin position="99"/>
        <end position="118"/>
    </location>
</feature>
<accession>A0A1H9JPK5</accession>
<feature type="transmembrane region" description="Helical" evidence="1">
    <location>
        <begin position="130"/>
        <end position="148"/>
    </location>
</feature>